<reference evidence="3" key="1">
    <citation type="journal article" date="2017" name="J. Phycol.">
        <title>Analysis of chloroplast genomes and a supermatrix inform reclassification of the Rhodomelaceae (Rhodophyta).</title>
        <authorList>
            <person name="Diaz-Tapia P."/>
            <person name="Maggs C.A."/>
            <person name="West J.A."/>
            <person name="Verbruggen H."/>
        </authorList>
    </citation>
    <scope>NUCLEOTIDE SEQUENCE</scope>
    <source>
        <strain evidence="3">JW3046</strain>
    </source>
</reference>
<dbReference type="AlphaFoldDB" id="A0A1Z1M5F3"/>
<gene>
    <name evidence="3" type="primary">nblA</name>
</gene>
<comment type="similarity">
    <text evidence="1">Belongs to the ycf18/nblA family.</text>
</comment>
<dbReference type="GeneID" id="33353976"/>
<evidence type="ECO:0000256" key="1">
    <source>
        <dbReference type="ARBA" id="ARBA00008091"/>
    </source>
</evidence>
<organism evidence="3">
    <name type="scientific">Caloglossa monosticha</name>
    <dbReference type="NCBI Taxonomy" id="76906"/>
    <lineage>
        <taxon>Eukaryota</taxon>
        <taxon>Rhodophyta</taxon>
        <taxon>Florideophyceae</taxon>
        <taxon>Rhodymeniophycidae</taxon>
        <taxon>Ceramiales</taxon>
        <taxon>Delesseriaceae</taxon>
        <taxon>Caloglossa</taxon>
    </lineage>
</organism>
<sequence length="54" mass="6631">MNQLNLEQEFLLKIYENKINKLNKIQAQKYLKKILKKMMIKDNIIKYYVKNSII</sequence>
<evidence type="ECO:0000313" key="3">
    <source>
        <dbReference type="EMBL" id="ARW61004.1"/>
    </source>
</evidence>
<geneLocation type="chloroplast" evidence="3"/>
<proteinExistence type="inferred from homology"/>
<keyword evidence="3" id="KW-0934">Plastid</keyword>
<name>A0A1Z1M5F3_9FLOR</name>
<protein>
    <recommendedName>
        <fullName evidence="2">Uncharacterized protein ycf18</fullName>
    </recommendedName>
</protein>
<dbReference type="SUPFAM" id="SSF109859">
    <property type="entry name" value="NblA-like"/>
    <property type="match status" value="1"/>
</dbReference>
<accession>A0A1Z1M5F3</accession>
<dbReference type="EMBL" id="MF101416">
    <property type="protein sequence ID" value="ARW61004.1"/>
    <property type="molecule type" value="Genomic_DNA"/>
</dbReference>
<dbReference type="Pfam" id="PF04485">
    <property type="entry name" value="NblA"/>
    <property type="match status" value="1"/>
</dbReference>
<dbReference type="InterPro" id="IPR036904">
    <property type="entry name" value="NblA_sf"/>
</dbReference>
<dbReference type="Gene3D" id="1.10.287.670">
    <property type="entry name" value="Phycobilisome degradation protein NblA"/>
    <property type="match status" value="1"/>
</dbReference>
<dbReference type="RefSeq" id="YP_009392442.1">
    <property type="nucleotide sequence ID" value="NC_035263.1"/>
</dbReference>
<evidence type="ECO:0000256" key="2">
    <source>
        <dbReference type="ARBA" id="ARBA00021553"/>
    </source>
</evidence>
<dbReference type="InterPro" id="IPR007574">
    <property type="entry name" value="NblA"/>
</dbReference>
<keyword evidence="3" id="KW-0150">Chloroplast</keyword>